<dbReference type="AlphaFoldDB" id="A0AAD8JUJ6"/>
<proteinExistence type="predicted"/>
<protein>
    <submittedName>
        <fullName evidence="1">Uncharacterized protein</fullName>
    </submittedName>
</protein>
<dbReference type="EMBL" id="JAUHHV010000010">
    <property type="protein sequence ID" value="KAK1411185.1"/>
    <property type="molecule type" value="Genomic_DNA"/>
</dbReference>
<evidence type="ECO:0000313" key="2">
    <source>
        <dbReference type="Proteomes" id="UP001229421"/>
    </source>
</evidence>
<sequence>MQEAIKVASSSSFSSSQPSLLLPEITESRSGIALLIAEQIDNFERQRHEIGRRLQHHVFFIWSLQQRPTSKSFSITQTLNRSEAPLWTVQILDPFSDATKHTQTSDQFKGFFRSEPTKRPHRLWMEESLLLYLSIGRFSEKNDFSILDISY</sequence>
<reference evidence="1" key="1">
    <citation type="journal article" date="2023" name="bioRxiv">
        <title>Improved chromosome-level genome assembly for marigold (Tagetes erecta).</title>
        <authorList>
            <person name="Jiang F."/>
            <person name="Yuan L."/>
            <person name="Wang S."/>
            <person name="Wang H."/>
            <person name="Xu D."/>
            <person name="Wang A."/>
            <person name="Fan W."/>
        </authorList>
    </citation>
    <scope>NUCLEOTIDE SEQUENCE</scope>
    <source>
        <strain evidence="1">WSJ</strain>
        <tissue evidence="1">Leaf</tissue>
    </source>
</reference>
<comment type="caution">
    <text evidence="1">The sequence shown here is derived from an EMBL/GenBank/DDBJ whole genome shotgun (WGS) entry which is preliminary data.</text>
</comment>
<name>A0AAD8JUJ6_TARER</name>
<organism evidence="1 2">
    <name type="scientific">Tagetes erecta</name>
    <name type="common">African marigold</name>
    <dbReference type="NCBI Taxonomy" id="13708"/>
    <lineage>
        <taxon>Eukaryota</taxon>
        <taxon>Viridiplantae</taxon>
        <taxon>Streptophyta</taxon>
        <taxon>Embryophyta</taxon>
        <taxon>Tracheophyta</taxon>
        <taxon>Spermatophyta</taxon>
        <taxon>Magnoliopsida</taxon>
        <taxon>eudicotyledons</taxon>
        <taxon>Gunneridae</taxon>
        <taxon>Pentapetalae</taxon>
        <taxon>asterids</taxon>
        <taxon>campanulids</taxon>
        <taxon>Asterales</taxon>
        <taxon>Asteraceae</taxon>
        <taxon>Asteroideae</taxon>
        <taxon>Heliantheae alliance</taxon>
        <taxon>Tageteae</taxon>
        <taxon>Tagetes</taxon>
    </lineage>
</organism>
<gene>
    <name evidence="1" type="ORF">QVD17_37731</name>
</gene>
<accession>A0AAD8JUJ6</accession>
<dbReference type="Proteomes" id="UP001229421">
    <property type="component" value="Unassembled WGS sequence"/>
</dbReference>
<keyword evidence="2" id="KW-1185">Reference proteome</keyword>
<evidence type="ECO:0000313" key="1">
    <source>
        <dbReference type="EMBL" id="KAK1411185.1"/>
    </source>
</evidence>